<evidence type="ECO:0000256" key="1">
    <source>
        <dbReference type="SAM" id="SignalP"/>
    </source>
</evidence>
<feature type="chain" id="PRO_5015171295" evidence="1">
    <location>
        <begin position="18"/>
        <end position="30"/>
    </location>
</feature>
<evidence type="ECO:0000313" key="2">
    <source>
        <dbReference type="EMBL" id="MBX66989.1"/>
    </source>
</evidence>
<feature type="signal peptide" evidence="1">
    <location>
        <begin position="1"/>
        <end position="17"/>
    </location>
</feature>
<dbReference type="EMBL" id="GGEC01086505">
    <property type="protein sequence ID" value="MBX66989.1"/>
    <property type="molecule type" value="Transcribed_RNA"/>
</dbReference>
<dbReference type="AlphaFoldDB" id="A0A2P2QJ24"/>
<sequence length="30" mass="3450">MCCFFFLAHCIVLFTCGESNHPLTSISWEI</sequence>
<protein>
    <submittedName>
        <fullName evidence="2">Uncharacterized protein</fullName>
    </submittedName>
</protein>
<proteinExistence type="predicted"/>
<name>A0A2P2QJ24_RHIMU</name>
<organism evidence="2">
    <name type="scientific">Rhizophora mucronata</name>
    <name type="common">Asiatic mangrove</name>
    <dbReference type="NCBI Taxonomy" id="61149"/>
    <lineage>
        <taxon>Eukaryota</taxon>
        <taxon>Viridiplantae</taxon>
        <taxon>Streptophyta</taxon>
        <taxon>Embryophyta</taxon>
        <taxon>Tracheophyta</taxon>
        <taxon>Spermatophyta</taxon>
        <taxon>Magnoliopsida</taxon>
        <taxon>eudicotyledons</taxon>
        <taxon>Gunneridae</taxon>
        <taxon>Pentapetalae</taxon>
        <taxon>rosids</taxon>
        <taxon>fabids</taxon>
        <taxon>Malpighiales</taxon>
        <taxon>Rhizophoraceae</taxon>
        <taxon>Rhizophora</taxon>
    </lineage>
</organism>
<accession>A0A2P2QJ24</accession>
<keyword evidence="1" id="KW-0732">Signal</keyword>
<reference evidence="2" key="1">
    <citation type="submission" date="2018-02" db="EMBL/GenBank/DDBJ databases">
        <title>Rhizophora mucronata_Transcriptome.</title>
        <authorList>
            <person name="Meera S.P."/>
            <person name="Sreeshan A."/>
            <person name="Augustine A."/>
        </authorList>
    </citation>
    <scope>NUCLEOTIDE SEQUENCE</scope>
    <source>
        <tissue evidence="2">Leaf</tissue>
    </source>
</reference>